<dbReference type="AlphaFoldDB" id="A0A099P648"/>
<reference evidence="4" key="1">
    <citation type="journal article" date="2014" name="Microb. Cell Fact.">
        <title>Exploiting Issatchenkia orientalis SD108 for succinic acid production.</title>
        <authorList>
            <person name="Xiao H."/>
            <person name="Shao Z."/>
            <person name="Jiang Y."/>
            <person name="Dole S."/>
            <person name="Zhao H."/>
        </authorList>
    </citation>
    <scope>NUCLEOTIDE SEQUENCE [LARGE SCALE GENOMIC DNA]</scope>
    <source>
        <strain evidence="4">SD108</strain>
    </source>
</reference>
<dbReference type="EMBL" id="NHMM01000001">
    <property type="protein sequence ID" value="OUT24259.1"/>
    <property type="molecule type" value="Genomic_DNA"/>
</dbReference>
<reference evidence="1 6" key="4">
    <citation type="submission" date="2018-06" db="EMBL/GenBank/DDBJ databases">
        <title>Population genomics shows no distinction between pathogenic Candida krusei and environmental Pichia kudriavzevii: One species, four names.</title>
        <authorList>
            <person name="Douglass A.P."/>
            <person name="Offei B."/>
            <person name="Braun-Galleani S."/>
            <person name="Coughlan A.Y."/>
            <person name="Martos A."/>
            <person name="Ortiz-Merino R.A."/>
            <person name="Byrne K.P."/>
            <person name="Wolfe K.H."/>
        </authorList>
    </citation>
    <scope>NUCLEOTIDE SEQUENCE [LARGE SCALE GENOMIC DNA]</scope>
    <source>
        <strain evidence="1 6">CBS573</strain>
    </source>
</reference>
<keyword evidence="6" id="KW-1185">Reference proteome</keyword>
<dbReference type="EMBL" id="JQFK01000007">
    <property type="protein sequence ID" value="KGK39717.1"/>
    <property type="molecule type" value="Genomic_DNA"/>
</dbReference>
<evidence type="ECO:0000313" key="3">
    <source>
        <dbReference type="EMBL" id="OUT24259.1"/>
    </source>
</evidence>
<evidence type="ECO:0000313" key="1">
    <source>
        <dbReference type="EMBL" id="AWU76706.1"/>
    </source>
</evidence>
<dbReference type="Proteomes" id="UP000195871">
    <property type="component" value="Unassembled WGS sequence"/>
</dbReference>
<dbReference type="HOGENOM" id="CLU_117800_1_0_1"/>
<dbReference type="KEGG" id="pkz:C5L36_0C06300"/>
<accession>A0A099P648</accession>
<dbReference type="Proteomes" id="UP000249293">
    <property type="component" value="Chromosome 3"/>
</dbReference>
<evidence type="ECO:0000313" key="2">
    <source>
        <dbReference type="EMBL" id="KGK39717.1"/>
    </source>
</evidence>
<protein>
    <submittedName>
        <fullName evidence="2">Uncharacterized protein</fullName>
    </submittedName>
</protein>
<name>A0A099P648_PICKU</name>
<dbReference type="OrthoDB" id="4085867at2759"/>
<gene>
    <name evidence="1" type="ORF">C5L36_0C06300</name>
    <name evidence="3" type="ORF">CAS74_000645</name>
    <name evidence="2" type="ORF">JL09_g1200</name>
</gene>
<dbReference type="RefSeq" id="XP_029322183.1">
    <property type="nucleotide sequence ID" value="XM_029466323.1"/>
</dbReference>
<dbReference type="GeneID" id="40384501"/>
<dbReference type="EMBL" id="CP028775">
    <property type="protein sequence ID" value="AWU76706.1"/>
    <property type="molecule type" value="Genomic_DNA"/>
</dbReference>
<evidence type="ECO:0000313" key="4">
    <source>
        <dbReference type="Proteomes" id="UP000029867"/>
    </source>
</evidence>
<reference evidence="3 5" key="3">
    <citation type="submission" date="2017-05" db="EMBL/GenBank/DDBJ databases">
        <title>The Genome Sequence of Candida krusei Ckrusei653.</title>
        <authorList>
            <person name="Cuomo C."/>
            <person name="Forche A."/>
            <person name="Young S."/>
            <person name="Abouelleil A."/>
            <person name="Cao P."/>
            <person name="Chapman S."/>
            <person name="Cusick C."/>
            <person name="Shea T."/>
            <person name="Nusbaum C."/>
            <person name="Birren B."/>
        </authorList>
    </citation>
    <scope>NUCLEOTIDE SEQUENCE [LARGE SCALE GENOMIC DNA]</scope>
    <source>
        <strain evidence="3 5">Ckrusei653</strain>
    </source>
</reference>
<evidence type="ECO:0000313" key="5">
    <source>
        <dbReference type="Proteomes" id="UP000195871"/>
    </source>
</evidence>
<dbReference type="STRING" id="4909.A0A099P648"/>
<dbReference type="Proteomes" id="UP000029867">
    <property type="component" value="Unassembled WGS sequence"/>
</dbReference>
<organism evidence="2 4">
    <name type="scientific">Pichia kudriavzevii</name>
    <name type="common">Yeast</name>
    <name type="synonym">Issatchenkia orientalis</name>
    <dbReference type="NCBI Taxonomy" id="4909"/>
    <lineage>
        <taxon>Eukaryota</taxon>
        <taxon>Fungi</taxon>
        <taxon>Dikarya</taxon>
        <taxon>Ascomycota</taxon>
        <taxon>Saccharomycotina</taxon>
        <taxon>Pichiomycetes</taxon>
        <taxon>Pichiales</taxon>
        <taxon>Pichiaceae</taxon>
        <taxon>Pichia</taxon>
    </lineage>
</organism>
<sequence length="184" mass="21018">MGKRKSGLEVTALTPPFYTSPIGSNAYNIPEEYEAILLDIYTRYTEEKPDIHLSDITKLLVDEIGIPENLVPKGDELTSWLIPGTDILDFEKWLYKGYFYLLLREHIDEVDMIWEDLWITLDPKIIEKGDLRSKRLYLTHINKLISVGKIDANSIGMLQTGGGGKVYVDFIDFFKLLGRIGAFS</sequence>
<evidence type="ECO:0000313" key="6">
    <source>
        <dbReference type="Proteomes" id="UP000249293"/>
    </source>
</evidence>
<dbReference type="VEuPathDB" id="FungiDB:C5L36_0C06300"/>
<proteinExistence type="predicted"/>
<reference evidence="2" key="2">
    <citation type="submission" date="2014-08" db="EMBL/GenBank/DDBJ databases">
        <title>Exploiting Issatchenkia orientalis SD108 for Succinic Acid Production.</title>
        <authorList>
            <person name="Xiao H."/>
            <person name="Shao Z."/>
            <person name="Jiang Y."/>
            <person name="Dole S."/>
            <person name="Zhao H."/>
        </authorList>
    </citation>
    <scope>NUCLEOTIDE SEQUENCE [LARGE SCALE GENOMIC DNA]</scope>
    <source>
        <strain evidence="2">SD108</strain>
    </source>
</reference>